<dbReference type="Proteomes" id="UP000233419">
    <property type="component" value="Chromosome"/>
</dbReference>
<reference evidence="5 6" key="1">
    <citation type="submission" date="2017-12" db="EMBL/GenBank/DDBJ databases">
        <title>Mesoplasma syrphidae YJS, Complete Genome.</title>
        <authorList>
            <person name="Knight T.F."/>
            <person name="Citino T."/>
            <person name="Rubinstein R."/>
            <person name="Neuschaefer Z."/>
        </authorList>
    </citation>
    <scope>NUCLEOTIDE SEQUENCE [LARGE SCALE GENOMIC DNA]</scope>
    <source>
        <strain evidence="5 6">YJS</strain>
    </source>
</reference>
<comment type="catalytic activity">
    <reaction evidence="3">
        <text>[thioredoxin]-dithiol + NADP(+) = [thioredoxin]-disulfide + NADPH + H(+)</text>
        <dbReference type="Rhea" id="RHEA:20345"/>
        <dbReference type="Rhea" id="RHEA-COMP:10698"/>
        <dbReference type="Rhea" id="RHEA-COMP:10700"/>
        <dbReference type="ChEBI" id="CHEBI:15378"/>
        <dbReference type="ChEBI" id="CHEBI:29950"/>
        <dbReference type="ChEBI" id="CHEBI:50058"/>
        <dbReference type="ChEBI" id="CHEBI:57783"/>
        <dbReference type="ChEBI" id="CHEBI:58349"/>
        <dbReference type="EC" id="1.8.1.9"/>
    </reaction>
</comment>
<protein>
    <recommendedName>
        <fullName evidence="3">Thioredoxin reductase</fullName>
        <ecNumber evidence="3">1.8.1.9</ecNumber>
    </recommendedName>
</protein>
<dbReference type="Gene3D" id="3.50.50.60">
    <property type="entry name" value="FAD/NAD(P)-binding domain"/>
    <property type="match status" value="2"/>
</dbReference>
<evidence type="ECO:0000256" key="2">
    <source>
        <dbReference type="ARBA" id="ARBA00023002"/>
    </source>
</evidence>
<name>A0A2K9CA01_9MOLU</name>
<dbReference type="PRINTS" id="PR00368">
    <property type="entry name" value="FADPNR"/>
</dbReference>
<comment type="similarity">
    <text evidence="3">Belongs to the class-II pyridine nucleotide-disulfide oxidoreductase family.</text>
</comment>
<dbReference type="GO" id="GO:0004791">
    <property type="term" value="F:thioredoxin-disulfide reductase (NADPH) activity"/>
    <property type="evidence" value="ECO:0007669"/>
    <property type="project" value="UniProtKB-UniRule"/>
</dbReference>
<dbReference type="KEGG" id="msyr:CXP39_03530"/>
<dbReference type="SUPFAM" id="SSF51905">
    <property type="entry name" value="FAD/NAD(P)-binding domain"/>
    <property type="match status" value="1"/>
</dbReference>
<keyword evidence="3" id="KW-0676">Redox-active center</keyword>
<dbReference type="EMBL" id="CP025257">
    <property type="protein sequence ID" value="AUF83835.1"/>
    <property type="molecule type" value="Genomic_DNA"/>
</dbReference>
<gene>
    <name evidence="5" type="primary">trxB</name>
    <name evidence="5" type="ORF">CXP39_03530</name>
</gene>
<keyword evidence="6" id="KW-1185">Reference proteome</keyword>
<comment type="cofactor">
    <cofactor evidence="3">
        <name>FAD</name>
        <dbReference type="ChEBI" id="CHEBI:57692"/>
    </cofactor>
</comment>
<evidence type="ECO:0000259" key="4">
    <source>
        <dbReference type="Pfam" id="PF07992"/>
    </source>
</evidence>
<proteinExistence type="inferred from homology"/>
<sequence length="313" mass="34071">MKNHTNKEVIDVLIIGGGPAGMTAAVYTSRAGLNTVIVEKEAPGGKMIKTEMIENFPGHEAIMGPDLSIKMYAHATSFGTSFEFNEVVHVKKISEGLFEIHLLNEKILYAKTVILATGTKENELGVPGEQRLYGKGVSYCAVCDGAFHKGKDVAVVGGGYSAVQEGMYLKKFVDTLYVIVRKDHFRTDIVAVEKLRSMSNVKFLMESVVEEIIGETKVEAIKVKDLVTGKTQELKVSAIFPYIGATPITQFVSDLKITDESGYVLANPKMRTSIEGLYVAGDVRDVPLRQIAIAVGDGAMAGQMAVEYLQNLR</sequence>
<dbReference type="AlphaFoldDB" id="A0A2K9CA01"/>
<evidence type="ECO:0000313" key="5">
    <source>
        <dbReference type="EMBL" id="AUF83835.1"/>
    </source>
</evidence>
<dbReference type="OrthoDB" id="9806179at2"/>
<accession>A0A2K9CA01</accession>
<evidence type="ECO:0000313" key="6">
    <source>
        <dbReference type="Proteomes" id="UP000233419"/>
    </source>
</evidence>
<feature type="domain" description="FAD/NAD(P)-binding" evidence="4">
    <location>
        <begin position="11"/>
        <end position="298"/>
    </location>
</feature>
<dbReference type="GO" id="GO:0005737">
    <property type="term" value="C:cytoplasm"/>
    <property type="evidence" value="ECO:0007669"/>
    <property type="project" value="InterPro"/>
</dbReference>
<dbReference type="InterPro" id="IPR005982">
    <property type="entry name" value="Thioredox_Rdtase"/>
</dbReference>
<dbReference type="InterPro" id="IPR050097">
    <property type="entry name" value="Ferredoxin-NADP_redctase_2"/>
</dbReference>
<dbReference type="RefSeq" id="WP_027048223.1">
    <property type="nucleotide sequence ID" value="NZ_CP025257.1"/>
</dbReference>
<organism evidence="5 6">
    <name type="scientific">Mesoplasma syrphidae</name>
    <dbReference type="NCBI Taxonomy" id="225999"/>
    <lineage>
        <taxon>Bacteria</taxon>
        <taxon>Bacillati</taxon>
        <taxon>Mycoplasmatota</taxon>
        <taxon>Mollicutes</taxon>
        <taxon>Entomoplasmatales</taxon>
        <taxon>Entomoplasmataceae</taxon>
        <taxon>Mesoplasma</taxon>
    </lineage>
</organism>
<dbReference type="PRINTS" id="PR00469">
    <property type="entry name" value="PNDRDTASEII"/>
</dbReference>
<dbReference type="InterPro" id="IPR036188">
    <property type="entry name" value="FAD/NAD-bd_sf"/>
</dbReference>
<dbReference type="InterPro" id="IPR023753">
    <property type="entry name" value="FAD/NAD-binding_dom"/>
</dbReference>
<evidence type="ECO:0000256" key="1">
    <source>
        <dbReference type="ARBA" id="ARBA00022630"/>
    </source>
</evidence>
<dbReference type="EC" id="1.8.1.9" evidence="3"/>
<comment type="subunit">
    <text evidence="3">Homodimer.</text>
</comment>
<dbReference type="GO" id="GO:0019430">
    <property type="term" value="P:removal of superoxide radicals"/>
    <property type="evidence" value="ECO:0007669"/>
    <property type="project" value="UniProtKB-UniRule"/>
</dbReference>
<keyword evidence="2 3" id="KW-0560">Oxidoreductase</keyword>
<keyword evidence="1 3" id="KW-0285">Flavoprotein</keyword>
<dbReference type="NCBIfam" id="TIGR01292">
    <property type="entry name" value="TRX_reduct"/>
    <property type="match status" value="1"/>
</dbReference>
<dbReference type="PANTHER" id="PTHR48105">
    <property type="entry name" value="THIOREDOXIN REDUCTASE 1-RELATED-RELATED"/>
    <property type="match status" value="1"/>
</dbReference>
<keyword evidence="3" id="KW-0274">FAD</keyword>
<evidence type="ECO:0000256" key="3">
    <source>
        <dbReference type="RuleBase" id="RU003880"/>
    </source>
</evidence>
<dbReference type="Pfam" id="PF07992">
    <property type="entry name" value="Pyr_redox_2"/>
    <property type="match status" value="1"/>
</dbReference>